<dbReference type="Pfam" id="PF25305">
    <property type="entry name" value="Ig_PDGFR_d4"/>
    <property type="match status" value="1"/>
</dbReference>
<name>A0ABQ7T673_PHRPL</name>
<organism evidence="2 3">
    <name type="scientific">Phrynosoma platyrhinos</name>
    <name type="common">Desert horned lizard</name>
    <dbReference type="NCBI Taxonomy" id="52577"/>
    <lineage>
        <taxon>Eukaryota</taxon>
        <taxon>Metazoa</taxon>
        <taxon>Chordata</taxon>
        <taxon>Craniata</taxon>
        <taxon>Vertebrata</taxon>
        <taxon>Euteleostomi</taxon>
        <taxon>Lepidosauria</taxon>
        <taxon>Squamata</taxon>
        <taxon>Bifurcata</taxon>
        <taxon>Unidentata</taxon>
        <taxon>Episquamata</taxon>
        <taxon>Toxicofera</taxon>
        <taxon>Iguania</taxon>
        <taxon>Phrynosomatidae</taxon>
        <taxon>Phrynosomatinae</taxon>
        <taxon>Phrynosoma</taxon>
    </lineage>
</organism>
<dbReference type="InterPro" id="IPR013783">
    <property type="entry name" value="Ig-like_fold"/>
</dbReference>
<comment type="caution">
    <text evidence="2">The sequence shown here is derived from an EMBL/GenBank/DDBJ whole genome shotgun (WGS) entry which is preliminary data.</text>
</comment>
<sequence length="163" mass="18960">MQIMEQIHEERRADRSPRKPYVITNKYTRSVSCISDGDPKPVIEWFSCSATDERCGTYSSPSNEDLHRIQKEELDLREGNLLSDPRNMSLDGRLNLDTFWIKNKYAFASSVEHSNGGHYTCYSEELAVNQSIFVKVLGKLYVIQDMSVLTYACLWYYFQHENV</sequence>
<dbReference type="InterPro" id="IPR007110">
    <property type="entry name" value="Ig-like_dom"/>
</dbReference>
<dbReference type="Gene3D" id="2.60.40.10">
    <property type="entry name" value="Immunoglobulins"/>
    <property type="match status" value="1"/>
</dbReference>
<accession>A0ABQ7T673</accession>
<feature type="domain" description="Ig-like" evidence="1">
    <location>
        <begin position="30"/>
        <end position="133"/>
    </location>
</feature>
<evidence type="ECO:0000313" key="3">
    <source>
        <dbReference type="Proteomes" id="UP000826234"/>
    </source>
</evidence>
<keyword evidence="3" id="KW-1185">Reference proteome</keyword>
<dbReference type="Proteomes" id="UP000826234">
    <property type="component" value="Unassembled WGS sequence"/>
</dbReference>
<evidence type="ECO:0000313" key="2">
    <source>
        <dbReference type="EMBL" id="KAH0625087.1"/>
    </source>
</evidence>
<evidence type="ECO:0000259" key="1">
    <source>
        <dbReference type="PROSITE" id="PS50835"/>
    </source>
</evidence>
<dbReference type="PROSITE" id="PS50835">
    <property type="entry name" value="IG_LIKE"/>
    <property type="match status" value="1"/>
</dbReference>
<reference evidence="2 3" key="1">
    <citation type="journal article" date="2022" name="Gigascience">
        <title>A chromosome-level genome assembly and annotation of the desert horned lizard, Phrynosoma platyrhinos, provides insight into chromosomal rearrangements among reptiles.</title>
        <authorList>
            <person name="Koochekian N."/>
            <person name="Ascanio A."/>
            <person name="Farleigh K."/>
            <person name="Card D.C."/>
            <person name="Schield D.R."/>
            <person name="Castoe T.A."/>
            <person name="Jezkova T."/>
        </authorList>
    </citation>
    <scope>NUCLEOTIDE SEQUENCE [LARGE SCALE GENOMIC DNA]</scope>
    <source>
        <strain evidence="2">NK-2021</strain>
    </source>
</reference>
<protein>
    <recommendedName>
        <fullName evidence="1">Ig-like domain-containing protein</fullName>
    </recommendedName>
</protein>
<dbReference type="EMBL" id="JAIPUX010001232">
    <property type="protein sequence ID" value="KAH0625087.1"/>
    <property type="molecule type" value="Genomic_DNA"/>
</dbReference>
<proteinExistence type="predicted"/>
<gene>
    <name evidence="2" type="ORF">JD844_033173</name>
</gene>